<dbReference type="SFLD" id="SFLDS00019">
    <property type="entry name" value="Glutathione_Transferase_(cytos"/>
    <property type="match status" value="1"/>
</dbReference>
<dbReference type="Pfam" id="PF13410">
    <property type="entry name" value="GST_C_2"/>
    <property type="match status" value="1"/>
</dbReference>
<dbReference type="EMBL" id="ML977499">
    <property type="protein sequence ID" value="KAF2133658.1"/>
    <property type="molecule type" value="Genomic_DNA"/>
</dbReference>
<evidence type="ECO:0000313" key="5">
    <source>
        <dbReference type="EMBL" id="KAF2133658.1"/>
    </source>
</evidence>
<feature type="transmembrane region" description="Helical" evidence="2">
    <location>
        <begin position="95"/>
        <end position="118"/>
    </location>
</feature>
<gene>
    <name evidence="5" type="ORF">P153DRAFT_308759</name>
</gene>
<protein>
    <submittedName>
        <fullName evidence="5">Glutathione S-transferase</fullName>
    </submittedName>
</protein>
<dbReference type="InterPro" id="IPR036282">
    <property type="entry name" value="Glutathione-S-Trfase_C_sf"/>
</dbReference>
<dbReference type="AlphaFoldDB" id="A0A6A6AR58"/>
<dbReference type="InterPro" id="IPR004045">
    <property type="entry name" value="Glutathione_S-Trfase_N"/>
</dbReference>
<organism evidence="5 6">
    <name type="scientific">Dothidotthia symphoricarpi CBS 119687</name>
    <dbReference type="NCBI Taxonomy" id="1392245"/>
    <lineage>
        <taxon>Eukaryota</taxon>
        <taxon>Fungi</taxon>
        <taxon>Dikarya</taxon>
        <taxon>Ascomycota</taxon>
        <taxon>Pezizomycotina</taxon>
        <taxon>Dothideomycetes</taxon>
        <taxon>Pleosporomycetidae</taxon>
        <taxon>Pleosporales</taxon>
        <taxon>Dothidotthiaceae</taxon>
        <taxon>Dothidotthia</taxon>
    </lineage>
</organism>
<dbReference type="GO" id="GO:0005737">
    <property type="term" value="C:cytoplasm"/>
    <property type="evidence" value="ECO:0007669"/>
    <property type="project" value="TreeGrafter"/>
</dbReference>
<dbReference type="PROSITE" id="PS50405">
    <property type="entry name" value="GST_CTER"/>
    <property type="match status" value="1"/>
</dbReference>
<dbReference type="OrthoDB" id="249703at2759"/>
<feature type="transmembrane region" description="Helical" evidence="2">
    <location>
        <begin position="159"/>
        <end position="176"/>
    </location>
</feature>
<evidence type="ECO:0000256" key="1">
    <source>
        <dbReference type="ARBA" id="ARBA00007409"/>
    </source>
</evidence>
<keyword evidence="6" id="KW-1185">Reference proteome</keyword>
<comment type="similarity">
    <text evidence="1">Belongs to the GST superfamily.</text>
</comment>
<dbReference type="InterPro" id="IPR050802">
    <property type="entry name" value="EF-GSTs"/>
</dbReference>
<dbReference type="GeneID" id="54405150"/>
<evidence type="ECO:0000259" key="3">
    <source>
        <dbReference type="PROSITE" id="PS50404"/>
    </source>
</evidence>
<dbReference type="SFLD" id="SFLDG00358">
    <property type="entry name" value="Main_(cytGST)"/>
    <property type="match status" value="1"/>
</dbReference>
<feature type="transmembrane region" description="Helical" evidence="2">
    <location>
        <begin position="54"/>
        <end position="75"/>
    </location>
</feature>
<evidence type="ECO:0000256" key="2">
    <source>
        <dbReference type="SAM" id="Phobius"/>
    </source>
</evidence>
<dbReference type="RefSeq" id="XP_033528045.1">
    <property type="nucleotide sequence ID" value="XM_033664718.1"/>
</dbReference>
<dbReference type="FunFam" id="3.40.30.10:FF:000142">
    <property type="entry name" value="Elongation factor 1 gamma"/>
    <property type="match status" value="1"/>
</dbReference>
<keyword evidence="2" id="KW-1133">Transmembrane helix</keyword>
<feature type="domain" description="GST N-terminal" evidence="3">
    <location>
        <begin position="2"/>
        <end position="83"/>
    </location>
</feature>
<proteinExistence type="inferred from homology"/>
<dbReference type="Gene3D" id="3.40.30.10">
    <property type="entry name" value="Glutaredoxin"/>
    <property type="match status" value="1"/>
</dbReference>
<evidence type="ECO:0000259" key="4">
    <source>
        <dbReference type="PROSITE" id="PS50405"/>
    </source>
</evidence>
<keyword evidence="5" id="KW-0808">Transferase</keyword>
<dbReference type="GO" id="GO:0016740">
    <property type="term" value="F:transferase activity"/>
    <property type="evidence" value="ECO:0007669"/>
    <property type="project" value="UniProtKB-KW"/>
</dbReference>
<sequence length="193" mass="21814">MSFGTLYTHKPNPRSFAILAVAKSQALDLNVVYLDKENKEDQEKLLLLNPLGQVPVFVAADGFVLTECIAIALYITSRSDCTALLGATSRDYYDILRWMSMANSDLLPAIGGVILPLLGMKLTVRKDRQDCLRAFHVDCKVLQNRLQQSRYLVGGDQPTLADLFTVGTLVFAVMVFHKMMRDEYPRLLEWFHE</sequence>
<dbReference type="InterPro" id="IPR040079">
    <property type="entry name" value="Glutathione_S-Trfase"/>
</dbReference>
<dbReference type="Proteomes" id="UP000799771">
    <property type="component" value="Unassembled WGS sequence"/>
</dbReference>
<dbReference type="InterPro" id="IPR010987">
    <property type="entry name" value="Glutathione-S-Trfase_C-like"/>
</dbReference>
<feature type="domain" description="GST C-terminal" evidence="4">
    <location>
        <begin position="88"/>
        <end position="193"/>
    </location>
</feature>
<keyword evidence="2" id="KW-0472">Membrane</keyword>
<reference evidence="5" key="1">
    <citation type="journal article" date="2020" name="Stud. Mycol.">
        <title>101 Dothideomycetes genomes: a test case for predicting lifestyles and emergence of pathogens.</title>
        <authorList>
            <person name="Haridas S."/>
            <person name="Albert R."/>
            <person name="Binder M."/>
            <person name="Bloem J."/>
            <person name="Labutti K."/>
            <person name="Salamov A."/>
            <person name="Andreopoulos B."/>
            <person name="Baker S."/>
            <person name="Barry K."/>
            <person name="Bills G."/>
            <person name="Bluhm B."/>
            <person name="Cannon C."/>
            <person name="Castanera R."/>
            <person name="Culley D."/>
            <person name="Daum C."/>
            <person name="Ezra D."/>
            <person name="Gonzalez J."/>
            <person name="Henrissat B."/>
            <person name="Kuo A."/>
            <person name="Liang C."/>
            <person name="Lipzen A."/>
            <person name="Lutzoni F."/>
            <person name="Magnuson J."/>
            <person name="Mondo S."/>
            <person name="Nolan M."/>
            <person name="Ohm R."/>
            <person name="Pangilinan J."/>
            <person name="Park H.-J."/>
            <person name="Ramirez L."/>
            <person name="Alfaro M."/>
            <person name="Sun H."/>
            <person name="Tritt A."/>
            <person name="Yoshinaga Y."/>
            <person name="Zwiers L.-H."/>
            <person name="Turgeon B."/>
            <person name="Goodwin S."/>
            <person name="Spatafora J."/>
            <person name="Crous P."/>
            <person name="Grigoriev I."/>
        </authorList>
    </citation>
    <scope>NUCLEOTIDE SEQUENCE</scope>
    <source>
        <strain evidence="5">CBS 119687</strain>
    </source>
</reference>
<dbReference type="PANTHER" id="PTHR43986">
    <property type="entry name" value="ELONGATION FACTOR 1-GAMMA"/>
    <property type="match status" value="1"/>
</dbReference>
<name>A0A6A6AR58_9PLEO</name>
<evidence type="ECO:0000313" key="6">
    <source>
        <dbReference type="Proteomes" id="UP000799771"/>
    </source>
</evidence>
<dbReference type="Pfam" id="PF02798">
    <property type="entry name" value="GST_N"/>
    <property type="match status" value="1"/>
</dbReference>
<accession>A0A6A6AR58</accession>
<dbReference type="InterPro" id="IPR036249">
    <property type="entry name" value="Thioredoxin-like_sf"/>
</dbReference>
<dbReference type="Gene3D" id="1.20.1050.10">
    <property type="match status" value="1"/>
</dbReference>
<dbReference type="PANTHER" id="PTHR43986:SF1">
    <property type="entry name" value="ELONGATION FACTOR 1-GAMMA"/>
    <property type="match status" value="1"/>
</dbReference>
<dbReference type="CDD" id="cd03044">
    <property type="entry name" value="GST_N_EF1Bgamma"/>
    <property type="match status" value="1"/>
</dbReference>
<dbReference type="GO" id="GO:0005634">
    <property type="term" value="C:nucleus"/>
    <property type="evidence" value="ECO:0007669"/>
    <property type="project" value="TreeGrafter"/>
</dbReference>
<dbReference type="SUPFAM" id="SSF47616">
    <property type="entry name" value="GST C-terminal domain-like"/>
    <property type="match status" value="1"/>
</dbReference>
<dbReference type="PROSITE" id="PS50404">
    <property type="entry name" value="GST_NTER"/>
    <property type="match status" value="1"/>
</dbReference>
<keyword evidence="2" id="KW-0812">Transmembrane</keyword>
<feature type="non-terminal residue" evidence="5">
    <location>
        <position position="193"/>
    </location>
</feature>
<dbReference type="SUPFAM" id="SSF52833">
    <property type="entry name" value="Thioredoxin-like"/>
    <property type="match status" value="1"/>
</dbReference>